<dbReference type="Pfam" id="PF00583">
    <property type="entry name" value="Acetyltransf_1"/>
    <property type="match status" value="1"/>
</dbReference>
<name>A0A9Q8INF5_9LACO</name>
<evidence type="ECO:0000313" key="5">
    <source>
        <dbReference type="Proteomes" id="UP000784700"/>
    </source>
</evidence>
<dbReference type="InterPro" id="IPR050680">
    <property type="entry name" value="YpeA/RimI_acetyltransf"/>
</dbReference>
<reference evidence="4" key="1">
    <citation type="submission" date="2018-08" db="EMBL/GenBank/DDBJ databases">
        <title>Comparative genomics of wild bee and flower associated Lactobacillus reveals potential adaptation to the bee host.</title>
        <authorList>
            <person name="Vuong H.Q."/>
            <person name="Mcfrederick Q.S."/>
        </authorList>
    </citation>
    <scope>NUCLEOTIDE SEQUENCE</scope>
    <source>
        <strain evidence="4">HV_63</strain>
    </source>
</reference>
<evidence type="ECO:0000256" key="2">
    <source>
        <dbReference type="ARBA" id="ARBA00023315"/>
    </source>
</evidence>
<comment type="caution">
    <text evidence="4">The sequence shown here is derived from an EMBL/GenBank/DDBJ whole genome shotgun (WGS) entry which is preliminary data.</text>
</comment>
<dbReference type="CDD" id="cd04301">
    <property type="entry name" value="NAT_SF"/>
    <property type="match status" value="1"/>
</dbReference>
<keyword evidence="1" id="KW-0808">Transferase</keyword>
<gene>
    <name evidence="4" type="ORF">DY130_03575</name>
</gene>
<dbReference type="EMBL" id="QUBG01000003">
    <property type="protein sequence ID" value="TPR44131.1"/>
    <property type="molecule type" value="Genomic_DNA"/>
</dbReference>
<dbReference type="AlphaFoldDB" id="A0A9Q8INF5"/>
<dbReference type="GO" id="GO:0016747">
    <property type="term" value="F:acyltransferase activity, transferring groups other than amino-acyl groups"/>
    <property type="evidence" value="ECO:0007669"/>
    <property type="project" value="InterPro"/>
</dbReference>
<sequence length="172" mass="20247">MNINMTPIKNDNVETLRDISIETFRDTFGDYNSEADMQDYFDTAYNVDELKKEINDQNSNFKFVFCDHKLAGYLKLNIGDSQSEIKVKDALEVERIYIKKEFKRKGLGTFLINYAMEQAKKNGLSNVWLGVWENNAAAIHFYKRMGFREFDDHVFQLGNDQQRDLLFKKTVR</sequence>
<protein>
    <submittedName>
        <fullName evidence="4">GNAT family N-acetyltransferase</fullName>
    </submittedName>
</protein>
<evidence type="ECO:0000256" key="1">
    <source>
        <dbReference type="ARBA" id="ARBA00022679"/>
    </source>
</evidence>
<dbReference type="InterPro" id="IPR016181">
    <property type="entry name" value="Acyl_CoA_acyltransferase"/>
</dbReference>
<dbReference type="SUPFAM" id="SSF55729">
    <property type="entry name" value="Acyl-CoA N-acyltransferases (Nat)"/>
    <property type="match status" value="1"/>
</dbReference>
<dbReference type="PANTHER" id="PTHR43420">
    <property type="entry name" value="ACETYLTRANSFERASE"/>
    <property type="match status" value="1"/>
</dbReference>
<accession>A0A9Q8INF5</accession>
<dbReference type="Gene3D" id="3.40.630.30">
    <property type="match status" value="1"/>
</dbReference>
<evidence type="ECO:0000313" key="4">
    <source>
        <dbReference type="EMBL" id="TPR44131.1"/>
    </source>
</evidence>
<dbReference type="PROSITE" id="PS51186">
    <property type="entry name" value="GNAT"/>
    <property type="match status" value="1"/>
</dbReference>
<dbReference type="PANTHER" id="PTHR43420:SF47">
    <property type="entry name" value="N-ACETYLTRANSFERASE DOMAIN-CONTAINING PROTEIN"/>
    <property type="match status" value="1"/>
</dbReference>
<dbReference type="InterPro" id="IPR000182">
    <property type="entry name" value="GNAT_dom"/>
</dbReference>
<proteinExistence type="predicted"/>
<feature type="domain" description="N-acetyltransferase" evidence="3">
    <location>
        <begin position="3"/>
        <end position="172"/>
    </location>
</feature>
<evidence type="ECO:0000259" key="3">
    <source>
        <dbReference type="PROSITE" id="PS51186"/>
    </source>
</evidence>
<organism evidence="4 5">
    <name type="scientific">Apilactobacillus micheneri</name>
    <dbReference type="NCBI Taxonomy" id="1899430"/>
    <lineage>
        <taxon>Bacteria</taxon>
        <taxon>Bacillati</taxon>
        <taxon>Bacillota</taxon>
        <taxon>Bacilli</taxon>
        <taxon>Lactobacillales</taxon>
        <taxon>Lactobacillaceae</taxon>
        <taxon>Apilactobacillus</taxon>
    </lineage>
</organism>
<dbReference type="Proteomes" id="UP000784700">
    <property type="component" value="Unassembled WGS sequence"/>
</dbReference>
<keyword evidence="2" id="KW-0012">Acyltransferase</keyword>
<dbReference type="RefSeq" id="WP_140936208.1">
    <property type="nucleotide sequence ID" value="NZ_QUBF01000003.1"/>
</dbReference>